<protein>
    <submittedName>
        <fullName evidence="1">Uncharacterized protein</fullName>
    </submittedName>
</protein>
<organism evidence="1 2">
    <name type="scientific">Naganishia adeliensis</name>
    <dbReference type="NCBI Taxonomy" id="92952"/>
    <lineage>
        <taxon>Eukaryota</taxon>
        <taxon>Fungi</taxon>
        <taxon>Dikarya</taxon>
        <taxon>Basidiomycota</taxon>
        <taxon>Agaricomycotina</taxon>
        <taxon>Tremellomycetes</taxon>
        <taxon>Filobasidiales</taxon>
        <taxon>Filobasidiaceae</taxon>
        <taxon>Naganishia</taxon>
    </lineage>
</organism>
<reference evidence="1" key="1">
    <citation type="submission" date="2023-04" db="EMBL/GenBank/DDBJ databases">
        <title>Draft Genome sequencing of Naganishia species isolated from polar environments using Oxford Nanopore Technology.</title>
        <authorList>
            <person name="Leo P."/>
            <person name="Venkateswaran K."/>
        </authorList>
    </citation>
    <scope>NUCLEOTIDE SEQUENCE</scope>
    <source>
        <strain evidence="1">MNA-CCFEE 5262</strain>
    </source>
</reference>
<evidence type="ECO:0000313" key="2">
    <source>
        <dbReference type="Proteomes" id="UP001230649"/>
    </source>
</evidence>
<proteinExistence type="predicted"/>
<name>A0ACC2WFU8_9TREE</name>
<sequence length="281" mass="29496">MSAEYLQSLFGLQGKTALCTGATRGIGASMALALARAGADVVLVQRSTENQTTANEIRALGRKAEIVVCDLANDKAVKGLIKSVVSKEEGLGLDIDIVVNCGGIQRRTPAENFSDEDWDDVLQVNLNAVWVISRDAGRHMLESRGGVSGGNPVEEGGADKNPRGRGKIINVASLVSFQGGLTVPAYAAAKHGVAGLTKALSNEWASKGINVNSIAPGYIATEMNSALIANPTRSRQIMERIPAGRWGKPEDFEGAVVFLASNASSYVSGETLVVDGGWMGR</sequence>
<comment type="caution">
    <text evidence="1">The sequence shown here is derived from an EMBL/GenBank/DDBJ whole genome shotgun (WGS) entry which is preliminary data.</text>
</comment>
<dbReference type="EMBL" id="JASBWS010000025">
    <property type="protein sequence ID" value="KAJ9110195.1"/>
    <property type="molecule type" value="Genomic_DNA"/>
</dbReference>
<gene>
    <name evidence="1" type="ORF">QFC20_003047</name>
</gene>
<evidence type="ECO:0000313" key="1">
    <source>
        <dbReference type="EMBL" id="KAJ9110195.1"/>
    </source>
</evidence>
<keyword evidence="2" id="KW-1185">Reference proteome</keyword>
<dbReference type="Proteomes" id="UP001230649">
    <property type="component" value="Unassembled WGS sequence"/>
</dbReference>
<accession>A0ACC2WFU8</accession>